<dbReference type="OrthoDB" id="10384016at2759"/>
<name>A0A9K3D002_9EUKA</name>
<dbReference type="InterPro" id="IPR000086">
    <property type="entry name" value="NUDIX_hydrolase_dom"/>
</dbReference>
<reference evidence="2 3" key="1">
    <citation type="journal article" date="2018" name="PLoS ONE">
        <title>The draft genome of Kipferlia bialata reveals reductive genome evolution in fornicate parasites.</title>
        <authorList>
            <person name="Tanifuji G."/>
            <person name="Takabayashi S."/>
            <person name="Kume K."/>
            <person name="Takagi M."/>
            <person name="Nakayama T."/>
            <person name="Kamikawa R."/>
            <person name="Inagaki Y."/>
            <person name="Hashimoto T."/>
        </authorList>
    </citation>
    <scope>NUCLEOTIDE SEQUENCE [LARGE SCALE GENOMIC DNA]</scope>
    <source>
        <strain evidence="2">NY0173</strain>
    </source>
</reference>
<dbReference type="Proteomes" id="UP000265618">
    <property type="component" value="Unassembled WGS sequence"/>
</dbReference>
<keyword evidence="3" id="KW-1185">Reference proteome</keyword>
<dbReference type="Gene3D" id="3.90.79.10">
    <property type="entry name" value="Nucleoside Triphosphate Pyrophosphohydrolase"/>
    <property type="match status" value="1"/>
</dbReference>
<evidence type="ECO:0000313" key="3">
    <source>
        <dbReference type="Proteomes" id="UP000265618"/>
    </source>
</evidence>
<organism evidence="2 3">
    <name type="scientific">Kipferlia bialata</name>
    <dbReference type="NCBI Taxonomy" id="797122"/>
    <lineage>
        <taxon>Eukaryota</taxon>
        <taxon>Metamonada</taxon>
        <taxon>Carpediemonas-like organisms</taxon>
        <taxon>Kipferlia</taxon>
    </lineage>
</organism>
<evidence type="ECO:0000259" key="1">
    <source>
        <dbReference type="Pfam" id="PF00293"/>
    </source>
</evidence>
<protein>
    <recommendedName>
        <fullName evidence="1">Nudix hydrolase domain-containing protein</fullName>
    </recommendedName>
</protein>
<evidence type="ECO:0000313" key="2">
    <source>
        <dbReference type="EMBL" id="GIQ86568.1"/>
    </source>
</evidence>
<comment type="caution">
    <text evidence="2">The sequence shown here is derived from an EMBL/GenBank/DDBJ whole genome shotgun (WGS) entry which is preliminary data.</text>
</comment>
<dbReference type="InterPro" id="IPR015797">
    <property type="entry name" value="NUDIX_hydrolase-like_dom_sf"/>
</dbReference>
<dbReference type="AlphaFoldDB" id="A0A9K3D002"/>
<gene>
    <name evidence="2" type="ORF">KIPB_008446</name>
</gene>
<proteinExistence type="predicted"/>
<feature type="domain" description="Nudix hydrolase" evidence="1">
    <location>
        <begin position="23"/>
        <end position="116"/>
    </location>
</feature>
<dbReference type="SUPFAM" id="SSF55811">
    <property type="entry name" value="Nudix"/>
    <property type="match status" value="1"/>
</dbReference>
<sequence>MSVERRDVGRPGLGPKVTDCLYILGGKAEPADRGVPMNTAAREFWEETGKILPRQRVIDLLKGAPSRYMSTGKYQLFVVPAPPEMLSLHTQFQSQHASADSMECSHIGWVSLPALQAAGSKRGNTIVLTNTGKLTSKWYPISVFLRKVLACRPAQGLLSSVGSTCALSPNEDTLGLVDNEIDHVQALLALSDKVFVDTLFGKQWRLSNKAPPLPPKPTIHSLSKTESQYQDTVDSLPQEIQDRIYDVRSATVPARLAVYQREQQRLGVGERAPLYHGTPEPHRATQIALHGFNLNIMWCR</sequence>
<dbReference type="EMBL" id="BDIP01002617">
    <property type="protein sequence ID" value="GIQ86568.1"/>
    <property type="molecule type" value="Genomic_DNA"/>
</dbReference>
<accession>A0A9K3D002</accession>
<dbReference type="Pfam" id="PF00293">
    <property type="entry name" value="NUDIX"/>
    <property type="match status" value="1"/>
</dbReference>